<gene>
    <name evidence="6" type="ORF">RN001_006472</name>
</gene>
<feature type="domain" description="Zinc finger PHD-type" evidence="5">
    <location>
        <begin position="459"/>
        <end position="507"/>
    </location>
</feature>
<dbReference type="Proteomes" id="UP001353858">
    <property type="component" value="Unassembled WGS sequence"/>
</dbReference>
<organism evidence="6 7">
    <name type="scientific">Aquatica leii</name>
    <dbReference type="NCBI Taxonomy" id="1421715"/>
    <lineage>
        <taxon>Eukaryota</taxon>
        <taxon>Metazoa</taxon>
        <taxon>Ecdysozoa</taxon>
        <taxon>Arthropoda</taxon>
        <taxon>Hexapoda</taxon>
        <taxon>Insecta</taxon>
        <taxon>Pterygota</taxon>
        <taxon>Neoptera</taxon>
        <taxon>Endopterygota</taxon>
        <taxon>Coleoptera</taxon>
        <taxon>Polyphaga</taxon>
        <taxon>Elateriformia</taxon>
        <taxon>Elateroidea</taxon>
        <taxon>Lampyridae</taxon>
        <taxon>Luciolinae</taxon>
        <taxon>Aquatica</taxon>
    </lineage>
</organism>
<evidence type="ECO:0000256" key="2">
    <source>
        <dbReference type="ARBA" id="ARBA00022771"/>
    </source>
</evidence>
<dbReference type="AlphaFoldDB" id="A0AAN7SQ83"/>
<evidence type="ECO:0000256" key="3">
    <source>
        <dbReference type="ARBA" id="ARBA00022833"/>
    </source>
</evidence>
<proteinExistence type="predicted"/>
<feature type="region of interest" description="Disordered" evidence="4">
    <location>
        <begin position="400"/>
        <end position="450"/>
    </location>
</feature>
<protein>
    <recommendedName>
        <fullName evidence="5">Zinc finger PHD-type domain-containing protein</fullName>
    </recommendedName>
</protein>
<feature type="compositionally biased region" description="Basic residues" evidence="4">
    <location>
        <begin position="420"/>
        <end position="429"/>
    </location>
</feature>
<keyword evidence="3" id="KW-0862">Zinc</keyword>
<dbReference type="InterPro" id="IPR011011">
    <property type="entry name" value="Znf_FYVE_PHD"/>
</dbReference>
<dbReference type="InterPro" id="IPR013083">
    <property type="entry name" value="Znf_RING/FYVE/PHD"/>
</dbReference>
<feature type="compositionally biased region" description="Polar residues" evidence="4">
    <location>
        <begin position="14"/>
        <end position="46"/>
    </location>
</feature>
<keyword evidence="1" id="KW-0479">Metal-binding</keyword>
<dbReference type="Gene3D" id="3.30.40.10">
    <property type="entry name" value="Zinc/RING finger domain, C3HC4 (zinc finger)"/>
    <property type="match status" value="1"/>
</dbReference>
<dbReference type="CDD" id="cd15517">
    <property type="entry name" value="PHD_TCF19_like"/>
    <property type="match status" value="1"/>
</dbReference>
<evidence type="ECO:0000256" key="1">
    <source>
        <dbReference type="ARBA" id="ARBA00022723"/>
    </source>
</evidence>
<keyword evidence="2" id="KW-0863">Zinc-finger</keyword>
<feature type="compositionally biased region" description="Basic and acidic residues" evidence="4">
    <location>
        <begin position="400"/>
        <end position="419"/>
    </location>
</feature>
<dbReference type="EMBL" id="JARPUR010000002">
    <property type="protein sequence ID" value="KAK4883153.1"/>
    <property type="molecule type" value="Genomic_DNA"/>
</dbReference>
<feature type="compositionally biased region" description="Basic residues" evidence="4">
    <location>
        <begin position="144"/>
        <end position="158"/>
    </location>
</feature>
<evidence type="ECO:0000259" key="5">
    <source>
        <dbReference type="SMART" id="SM00249"/>
    </source>
</evidence>
<evidence type="ECO:0000313" key="7">
    <source>
        <dbReference type="Proteomes" id="UP001353858"/>
    </source>
</evidence>
<name>A0AAN7SQ83_9COLE</name>
<keyword evidence="7" id="KW-1185">Reference proteome</keyword>
<reference evidence="7" key="1">
    <citation type="submission" date="2023-01" db="EMBL/GenBank/DDBJ databases">
        <title>Key to firefly adult light organ development and bioluminescence: homeobox transcription factors regulate luciferase expression and transportation to peroxisome.</title>
        <authorList>
            <person name="Fu X."/>
        </authorList>
    </citation>
    <scope>NUCLEOTIDE SEQUENCE [LARGE SCALE GENOMIC DNA]</scope>
</reference>
<feature type="region of interest" description="Disordered" evidence="4">
    <location>
        <begin position="1"/>
        <end position="68"/>
    </location>
</feature>
<evidence type="ECO:0000256" key="4">
    <source>
        <dbReference type="SAM" id="MobiDB-lite"/>
    </source>
</evidence>
<feature type="region of interest" description="Disordered" evidence="4">
    <location>
        <begin position="328"/>
        <end position="350"/>
    </location>
</feature>
<feature type="compositionally biased region" description="Low complexity" evidence="4">
    <location>
        <begin position="55"/>
        <end position="68"/>
    </location>
</feature>
<sequence>MDKEEFYDSLEGDLSSTSNTSLTEQNLKPNTASQLNDTPSDSNTTLLIIKPPPENKLSCSRKSSNSSLSSEFENKCSFYCNEHNNQKICTLANDLSRTIPLYSGEKNIYDINKNRKCRSTSTLINNMNTQTIFSLKTKDDSTKKIKTAQRKQRSRNRNLQKSTVQVQEVRSKSYLKIFHNRIGYPTSAKKSTPTDTNRSICGDTKRSSITSNSTERDEFEDAEDNQCETASYYFRAIAESENPNTTDNINGPSSSSTFYSSSSCYRMASVSEIFSNKKTPKNKKSLYRYTRSKLQPIPVLGGLGPDTLRSQDKMELRKKQLNYGQKAIRNPLSPLPSTSNAINRSEEPSHLNDSDLGYFVISPAQLKLLPKIVGERSHVKRKIAHTAILTRTPYKTYLEEETSKETGEENKKPQKEKVNKKAVLKKKQKGNGVGRGMSKKRKKALNASESESSGEEGVKCLFCTNTFSKDDQGEGWIRCCVCEKWGHEACAGIDSDDPDNFICDLCT</sequence>
<dbReference type="SUPFAM" id="SSF57903">
    <property type="entry name" value="FYVE/PHD zinc finger"/>
    <property type="match status" value="1"/>
</dbReference>
<dbReference type="SMART" id="SM00249">
    <property type="entry name" value="PHD"/>
    <property type="match status" value="1"/>
</dbReference>
<feature type="region of interest" description="Disordered" evidence="4">
    <location>
        <begin position="186"/>
        <end position="222"/>
    </location>
</feature>
<feature type="compositionally biased region" description="Polar residues" evidence="4">
    <location>
        <begin position="188"/>
        <end position="199"/>
    </location>
</feature>
<evidence type="ECO:0000313" key="6">
    <source>
        <dbReference type="EMBL" id="KAK4883153.1"/>
    </source>
</evidence>
<dbReference type="GO" id="GO:0008270">
    <property type="term" value="F:zinc ion binding"/>
    <property type="evidence" value="ECO:0007669"/>
    <property type="project" value="UniProtKB-KW"/>
</dbReference>
<comment type="caution">
    <text evidence="6">The sequence shown here is derived from an EMBL/GenBank/DDBJ whole genome shotgun (WGS) entry which is preliminary data.</text>
</comment>
<accession>A0AAN7SQ83</accession>
<feature type="region of interest" description="Disordered" evidence="4">
    <location>
        <begin position="143"/>
        <end position="162"/>
    </location>
</feature>
<dbReference type="InterPro" id="IPR001965">
    <property type="entry name" value="Znf_PHD"/>
</dbReference>